<dbReference type="PANTHER" id="PTHR46310">
    <property type="entry name" value="AMIDASE 1"/>
    <property type="match status" value="1"/>
</dbReference>
<gene>
    <name evidence="2" type="ORF">GCM10025864_22910</name>
</gene>
<protein>
    <recommendedName>
        <fullName evidence="1">Amidase domain-containing protein</fullName>
    </recommendedName>
</protein>
<evidence type="ECO:0000313" key="2">
    <source>
        <dbReference type="EMBL" id="GMA24532.1"/>
    </source>
</evidence>
<organism evidence="2 3">
    <name type="scientific">Luteimicrobium album</name>
    <dbReference type="NCBI Taxonomy" id="1054550"/>
    <lineage>
        <taxon>Bacteria</taxon>
        <taxon>Bacillati</taxon>
        <taxon>Actinomycetota</taxon>
        <taxon>Actinomycetes</taxon>
        <taxon>Micrococcales</taxon>
        <taxon>Luteimicrobium</taxon>
    </lineage>
</organism>
<sequence length="255" mass="26067">MSREGLVPLAPRYDTVGWLARDAATLLDVACVGLAGATQRAGAGRLAVVDLWSAGLDAPVAETFRRTVDTLTAAGFDVDPVAVDVGDLGDLYEAFRVTQAYEAWQQHGAWVTAHPGALGTEVAARFAAAARVTAAEAAAADRVVADARTRIEDRAEGRVLLLPSASSPAPDAAAPASVVEASRAATLRLTCLAGITGRPAVSAPVMTVDGGPVGLSLVGTRDGDLATLALAHQVAAALRPIRHDEPVTAPARTTP</sequence>
<dbReference type="InterPro" id="IPR036928">
    <property type="entry name" value="AS_sf"/>
</dbReference>
<dbReference type="Gene3D" id="3.90.1300.10">
    <property type="entry name" value="Amidase signature (AS) domain"/>
    <property type="match status" value="1"/>
</dbReference>
<evidence type="ECO:0000313" key="3">
    <source>
        <dbReference type="Proteomes" id="UP001157091"/>
    </source>
</evidence>
<accession>A0ABQ6I226</accession>
<proteinExistence type="predicted"/>
<reference evidence="3" key="1">
    <citation type="journal article" date="2019" name="Int. J. Syst. Evol. Microbiol.">
        <title>The Global Catalogue of Microorganisms (GCM) 10K type strain sequencing project: providing services to taxonomists for standard genome sequencing and annotation.</title>
        <authorList>
            <consortium name="The Broad Institute Genomics Platform"/>
            <consortium name="The Broad Institute Genome Sequencing Center for Infectious Disease"/>
            <person name="Wu L."/>
            <person name="Ma J."/>
        </authorList>
    </citation>
    <scope>NUCLEOTIDE SEQUENCE [LARGE SCALE GENOMIC DNA]</scope>
    <source>
        <strain evidence="3">NBRC 106348</strain>
    </source>
</reference>
<dbReference type="PANTHER" id="PTHR46310:SF7">
    <property type="entry name" value="AMIDASE 1"/>
    <property type="match status" value="1"/>
</dbReference>
<dbReference type="Pfam" id="PF01425">
    <property type="entry name" value="Amidase"/>
    <property type="match status" value="1"/>
</dbReference>
<comment type="caution">
    <text evidence="2">The sequence shown here is derived from an EMBL/GenBank/DDBJ whole genome shotgun (WGS) entry which is preliminary data.</text>
</comment>
<dbReference type="Proteomes" id="UP001157091">
    <property type="component" value="Unassembled WGS sequence"/>
</dbReference>
<evidence type="ECO:0000259" key="1">
    <source>
        <dbReference type="Pfam" id="PF01425"/>
    </source>
</evidence>
<dbReference type="EMBL" id="BSUK01000001">
    <property type="protein sequence ID" value="GMA24532.1"/>
    <property type="molecule type" value="Genomic_DNA"/>
</dbReference>
<name>A0ABQ6I226_9MICO</name>
<feature type="domain" description="Amidase" evidence="1">
    <location>
        <begin position="2"/>
        <end position="224"/>
    </location>
</feature>
<dbReference type="InterPro" id="IPR023631">
    <property type="entry name" value="Amidase_dom"/>
</dbReference>
<keyword evidence="3" id="KW-1185">Reference proteome</keyword>
<dbReference type="SUPFAM" id="SSF75304">
    <property type="entry name" value="Amidase signature (AS) enzymes"/>
    <property type="match status" value="1"/>
</dbReference>